<organism evidence="1 2">
    <name type="scientific">Dryococelus australis</name>
    <dbReference type="NCBI Taxonomy" id="614101"/>
    <lineage>
        <taxon>Eukaryota</taxon>
        <taxon>Metazoa</taxon>
        <taxon>Ecdysozoa</taxon>
        <taxon>Arthropoda</taxon>
        <taxon>Hexapoda</taxon>
        <taxon>Insecta</taxon>
        <taxon>Pterygota</taxon>
        <taxon>Neoptera</taxon>
        <taxon>Polyneoptera</taxon>
        <taxon>Phasmatodea</taxon>
        <taxon>Verophasmatodea</taxon>
        <taxon>Anareolatae</taxon>
        <taxon>Phasmatidae</taxon>
        <taxon>Eurycanthinae</taxon>
        <taxon>Dryococelus</taxon>
    </lineage>
</organism>
<name>A0ABQ9HR09_9NEOP</name>
<evidence type="ECO:0000313" key="1">
    <source>
        <dbReference type="EMBL" id="KAJ8886797.1"/>
    </source>
</evidence>
<dbReference type="Proteomes" id="UP001159363">
    <property type="component" value="Chromosome X"/>
</dbReference>
<reference evidence="1 2" key="1">
    <citation type="submission" date="2023-02" db="EMBL/GenBank/DDBJ databases">
        <title>LHISI_Scaffold_Assembly.</title>
        <authorList>
            <person name="Stuart O.P."/>
            <person name="Cleave R."/>
            <person name="Magrath M.J.L."/>
            <person name="Mikheyev A.S."/>
        </authorList>
    </citation>
    <scope>NUCLEOTIDE SEQUENCE [LARGE SCALE GENOMIC DNA]</scope>
    <source>
        <strain evidence="1">Daus_M_001</strain>
        <tissue evidence="1">Leg muscle</tissue>
    </source>
</reference>
<protein>
    <submittedName>
        <fullName evidence="1">Uncharacterized protein</fullName>
    </submittedName>
</protein>
<gene>
    <name evidence="1" type="ORF">PR048_013009</name>
</gene>
<accession>A0ABQ9HR09</accession>
<evidence type="ECO:0000313" key="2">
    <source>
        <dbReference type="Proteomes" id="UP001159363"/>
    </source>
</evidence>
<comment type="caution">
    <text evidence="1">The sequence shown here is derived from an EMBL/GenBank/DDBJ whole genome shotgun (WGS) entry which is preliminary data.</text>
</comment>
<proteinExistence type="predicted"/>
<dbReference type="EMBL" id="JARBHB010000004">
    <property type="protein sequence ID" value="KAJ8886797.1"/>
    <property type="molecule type" value="Genomic_DNA"/>
</dbReference>
<keyword evidence="2" id="KW-1185">Reference proteome</keyword>
<sequence>MIVARNDERRQIELQRELRQAKDVKAHKFLNEDEYTAKKYLNAVVLCDDEQHVLFCTTLIKLTHIHTIPLYQRQLSCCGFAINNLGESKWEILSVE</sequence>